<sequence>MPPPLQRSACDRCHAQKLRCTRPAGLPVGSSSDHNGKGGGGSIASCARCVKSRSDCTWSPSLRRPKRNIKTGDGDAETVGRPGGRHPFTPQSEPATAAGVAAARPSEPEFVNGVTPADDAAHASAIDVNSSLLLTASPSQLAQPYSLDTGLTGILQPDQLVPAWATAHTDNVAAATGAPATTSDGPRPSGFAGCGGRSPLFVAQLGSQEALDTWQLRFNREWALLSTANETTTAPDADPPQQLSHEPTTAAPDDDGPCQEQRQLDALSSIRSLSDLNVELFALVAAIPQPPVCKTAPLTWKNKDVAIDKTFQLSHRLIEVLNKLSPRYLEAAIHEAAIHESDAGEIQRRGVDMDQASLLLVLSCYQRLVDAYRTIFGNMQACLDRSFVTAREDYVRMPEVRVGSFTLPDSSALQITLILQLARHLLQRVGAIIKCIEEKSGAMRHGEDGGRDEGGRVGGDDCRRPTDARLLGHSVKRVLASTFDKAKTATVGFAARRHNTMAGTEIKHYRTFAGCSSVPPVSRGCCWRTRIVETWRTLQGRVLNPAFAVIYHLHSQLLATTGIIRRCGRVV</sequence>
<evidence type="ECO:0000313" key="5">
    <source>
        <dbReference type="Proteomes" id="UP000076552"/>
    </source>
</evidence>
<dbReference type="AlphaFoldDB" id="A0A166LZN5"/>
<comment type="caution">
    <text evidence="4">The sequence shown here is derived from an EMBL/GenBank/DDBJ whole genome shotgun (WGS) entry which is preliminary data.</text>
</comment>
<organism evidence="4 5">
    <name type="scientific">Colletotrichum tofieldiae</name>
    <dbReference type="NCBI Taxonomy" id="708197"/>
    <lineage>
        <taxon>Eukaryota</taxon>
        <taxon>Fungi</taxon>
        <taxon>Dikarya</taxon>
        <taxon>Ascomycota</taxon>
        <taxon>Pezizomycotina</taxon>
        <taxon>Sordariomycetes</taxon>
        <taxon>Hypocreomycetidae</taxon>
        <taxon>Glomerellales</taxon>
        <taxon>Glomerellaceae</taxon>
        <taxon>Colletotrichum</taxon>
        <taxon>Colletotrichum spaethianum species complex</taxon>
    </lineage>
</organism>
<dbReference type="SMART" id="SM00066">
    <property type="entry name" value="GAL4"/>
    <property type="match status" value="1"/>
</dbReference>
<feature type="region of interest" description="Disordered" evidence="2">
    <location>
        <begin position="56"/>
        <end position="98"/>
    </location>
</feature>
<dbReference type="SUPFAM" id="SSF57701">
    <property type="entry name" value="Zn2/Cys6 DNA-binding domain"/>
    <property type="match status" value="1"/>
</dbReference>
<feature type="domain" description="Zn(2)-C6 fungal-type" evidence="3">
    <location>
        <begin position="9"/>
        <end position="58"/>
    </location>
</feature>
<dbReference type="Proteomes" id="UP000076552">
    <property type="component" value="Unassembled WGS sequence"/>
</dbReference>
<feature type="region of interest" description="Disordered" evidence="2">
    <location>
        <begin position="443"/>
        <end position="464"/>
    </location>
</feature>
<protein>
    <recommendedName>
        <fullName evidence="3">Zn(2)-C6 fungal-type domain-containing protein</fullName>
    </recommendedName>
</protein>
<dbReference type="Gene3D" id="4.10.240.10">
    <property type="entry name" value="Zn(2)-C6 fungal-type DNA-binding domain"/>
    <property type="match status" value="1"/>
</dbReference>
<dbReference type="GO" id="GO:0000981">
    <property type="term" value="F:DNA-binding transcription factor activity, RNA polymerase II-specific"/>
    <property type="evidence" value="ECO:0007669"/>
    <property type="project" value="InterPro"/>
</dbReference>
<dbReference type="InterPro" id="IPR001138">
    <property type="entry name" value="Zn2Cys6_DnaBD"/>
</dbReference>
<dbReference type="EMBL" id="LFIV01000295">
    <property type="protein sequence ID" value="KZL64111.1"/>
    <property type="molecule type" value="Genomic_DNA"/>
</dbReference>
<evidence type="ECO:0000256" key="2">
    <source>
        <dbReference type="SAM" id="MobiDB-lite"/>
    </source>
</evidence>
<reference evidence="4 5" key="1">
    <citation type="submission" date="2015-06" db="EMBL/GenBank/DDBJ databases">
        <title>Survival trade-offs in plant roots during colonization by closely related pathogenic and mutualistic fungi.</title>
        <authorList>
            <person name="Hacquard S."/>
            <person name="Kracher B."/>
            <person name="Hiruma K."/>
            <person name="Weinman A."/>
            <person name="Muench P."/>
            <person name="Garrido Oter R."/>
            <person name="Ver Loren van Themaat E."/>
            <person name="Dallerey J.-F."/>
            <person name="Damm U."/>
            <person name="Henrissat B."/>
            <person name="Lespinet O."/>
            <person name="Thon M."/>
            <person name="Kemen E."/>
            <person name="McHardy A.C."/>
            <person name="Schulze-Lefert P."/>
            <person name="O'Connell R.J."/>
        </authorList>
    </citation>
    <scope>NUCLEOTIDE SEQUENCE [LARGE SCALE GENOMIC DNA]</scope>
    <source>
        <strain evidence="4 5">0861</strain>
    </source>
</reference>
<dbReference type="GO" id="GO:0008270">
    <property type="term" value="F:zinc ion binding"/>
    <property type="evidence" value="ECO:0007669"/>
    <property type="project" value="InterPro"/>
</dbReference>
<proteinExistence type="predicted"/>
<dbReference type="PROSITE" id="PS50048">
    <property type="entry name" value="ZN2_CY6_FUNGAL_2"/>
    <property type="match status" value="1"/>
</dbReference>
<gene>
    <name evidence="4" type="ORF">CT0861_04750</name>
</gene>
<feature type="region of interest" description="Disordered" evidence="2">
    <location>
        <begin position="21"/>
        <end position="43"/>
    </location>
</feature>
<dbReference type="STRING" id="708197.A0A166LZN5"/>
<feature type="region of interest" description="Disordered" evidence="2">
    <location>
        <begin position="231"/>
        <end position="259"/>
    </location>
</feature>
<keyword evidence="1" id="KW-0539">Nucleus</keyword>
<evidence type="ECO:0000313" key="4">
    <source>
        <dbReference type="EMBL" id="KZL64111.1"/>
    </source>
</evidence>
<accession>A0A166LZN5</accession>
<dbReference type="InterPro" id="IPR036864">
    <property type="entry name" value="Zn2-C6_fun-type_DNA-bd_sf"/>
</dbReference>
<evidence type="ECO:0000259" key="3">
    <source>
        <dbReference type="PROSITE" id="PS50048"/>
    </source>
</evidence>
<name>A0A166LZN5_9PEZI</name>
<dbReference type="CDD" id="cd00067">
    <property type="entry name" value="GAL4"/>
    <property type="match status" value="1"/>
</dbReference>
<keyword evidence="5" id="KW-1185">Reference proteome</keyword>
<evidence type="ECO:0000256" key="1">
    <source>
        <dbReference type="ARBA" id="ARBA00023242"/>
    </source>
</evidence>